<keyword evidence="2" id="KW-1185">Reference proteome</keyword>
<gene>
    <name evidence="1" type="ORF">LTRI10_LOCUS4360</name>
</gene>
<evidence type="ECO:0000313" key="1">
    <source>
        <dbReference type="EMBL" id="CAL1356680.1"/>
    </source>
</evidence>
<dbReference type="EMBL" id="OZ034813">
    <property type="protein sequence ID" value="CAL1356680.1"/>
    <property type="molecule type" value="Genomic_DNA"/>
</dbReference>
<proteinExistence type="predicted"/>
<reference evidence="1 2" key="1">
    <citation type="submission" date="2024-04" db="EMBL/GenBank/DDBJ databases">
        <authorList>
            <person name="Fracassetti M."/>
        </authorList>
    </citation>
    <scope>NUCLEOTIDE SEQUENCE [LARGE SCALE GENOMIC DNA]</scope>
</reference>
<organism evidence="1 2">
    <name type="scientific">Linum trigynum</name>
    <dbReference type="NCBI Taxonomy" id="586398"/>
    <lineage>
        <taxon>Eukaryota</taxon>
        <taxon>Viridiplantae</taxon>
        <taxon>Streptophyta</taxon>
        <taxon>Embryophyta</taxon>
        <taxon>Tracheophyta</taxon>
        <taxon>Spermatophyta</taxon>
        <taxon>Magnoliopsida</taxon>
        <taxon>eudicotyledons</taxon>
        <taxon>Gunneridae</taxon>
        <taxon>Pentapetalae</taxon>
        <taxon>rosids</taxon>
        <taxon>fabids</taxon>
        <taxon>Malpighiales</taxon>
        <taxon>Linaceae</taxon>
        <taxon>Linum</taxon>
    </lineage>
</organism>
<protein>
    <submittedName>
        <fullName evidence="1">Uncharacterized protein</fullName>
    </submittedName>
</protein>
<accession>A0AAV2CJD6</accession>
<dbReference type="Proteomes" id="UP001497516">
    <property type="component" value="Chromosome 1"/>
</dbReference>
<evidence type="ECO:0000313" key="2">
    <source>
        <dbReference type="Proteomes" id="UP001497516"/>
    </source>
</evidence>
<dbReference type="AlphaFoldDB" id="A0AAV2CJD6"/>
<sequence>MLYLVLPKVSWLASPASYLPSNGRRRLRASCAHASSTSPPSISMCRKRSSDFSIKVESKWATSGRSMLEHPSTVPPAYRSTMSSNSLFGSGCGVAHSLEVCPTKASITNSNLDFSSVCGGKSS</sequence>
<name>A0AAV2CJD6_9ROSI</name>